<evidence type="ECO:0000313" key="3">
    <source>
        <dbReference type="Proteomes" id="UP000290567"/>
    </source>
</evidence>
<protein>
    <recommendedName>
        <fullName evidence="1">DUF6429 domain-containing protein</fullName>
    </recommendedName>
</protein>
<evidence type="ECO:0000313" key="2">
    <source>
        <dbReference type="EMBL" id="GCF94360.1"/>
    </source>
</evidence>
<feature type="domain" description="DUF6429" evidence="1">
    <location>
        <begin position="3"/>
        <end position="83"/>
    </location>
</feature>
<comment type="caution">
    <text evidence="2">The sequence shown here is derived from an EMBL/GenBank/DDBJ whole genome shotgun (WGS) entry which is preliminary data.</text>
</comment>
<dbReference type="InterPro" id="IPR045489">
    <property type="entry name" value="DUF6429"/>
</dbReference>
<gene>
    <name evidence="2" type="ORF">NRIC_22510</name>
</gene>
<organism evidence="2 3">
    <name type="scientific">Enterococcus florum</name>
    <dbReference type="NCBI Taxonomy" id="2480627"/>
    <lineage>
        <taxon>Bacteria</taxon>
        <taxon>Bacillati</taxon>
        <taxon>Bacillota</taxon>
        <taxon>Bacilli</taxon>
        <taxon>Lactobacillales</taxon>
        <taxon>Enterococcaceae</taxon>
        <taxon>Enterococcus</taxon>
    </lineage>
</organism>
<dbReference type="EMBL" id="BJCC01000017">
    <property type="protein sequence ID" value="GCF94360.1"/>
    <property type="molecule type" value="Genomic_DNA"/>
</dbReference>
<dbReference type="RefSeq" id="WP_146622784.1">
    <property type="nucleotide sequence ID" value="NZ_BJCC01000017.1"/>
</dbReference>
<keyword evidence="3" id="KW-1185">Reference proteome</keyword>
<reference evidence="3" key="1">
    <citation type="submission" date="2019-02" db="EMBL/GenBank/DDBJ databases">
        <title>Draft genome sequence of Enterococcus sp. Gos25-1.</title>
        <authorList>
            <person name="Tanaka N."/>
            <person name="Shiwa Y."/>
            <person name="Fujita N."/>
        </authorList>
    </citation>
    <scope>NUCLEOTIDE SEQUENCE [LARGE SCALE GENOMIC DNA]</scope>
    <source>
        <strain evidence="3">Gos25-1</strain>
    </source>
</reference>
<name>A0A4P5P904_9ENTE</name>
<sequence length="91" mass="10574">MTSIEELTLMLLYLSSWEETYPSLEEGEYTLLNAWKGYDFSVLNKLTEEDLLFAQKRPSRTKSVTLTDEGEAMAKRLLEKYNIAVEETQND</sequence>
<accession>A0A4P5P904</accession>
<dbReference type="AlphaFoldDB" id="A0A4P5P904"/>
<dbReference type="Pfam" id="PF20008">
    <property type="entry name" value="DUF6429"/>
    <property type="match status" value="1"/>
</dbReference>
<dbReference type="Proteomes" id="UP000290567">
    <property type="component" value="Unassembled WGS sequence"/>
</dbReference>
<evidence type="ECO:0000259" key="1">
    <source>
        <dbReference type="Pfam" id="PF20008"/>
    </source>
</evidence>
<proteinExistence type="predicted"/>
<dbReference type="OrthoDB" id="9800962at2"/>